<evidence type="ECO:0000256" key="11">
    <source>
        <dbReference type="ARBA" id="ARBA00032139"/>
    </source>
</evidence>
<dbReference type="Pfam" id="PF23860">
    <property type="entry name" value="Ribophorin_II_3rd"/>
    <property type="match status" value="1"/>
</dbReference>
<comment type="function">
    <text evidence="1">Subunit of the oligosaccharyl transferase (OST) complex that catalyzes the initial transfer of a defined glycan (Glc(3)Man(9)GlcNAc(2) in eukaryotes) from the lipid carrier dolichol-pyrophosphate to an asparagine residue within an Asn-X-Ser/Thr consensus motif in nascent polypeptide chains, the first step in protein N-glycosylation. N-glycosylation occurs cotranslationally and the complex associates with the Sec61 complex at the channel-forming translocon complex that mediates protein translocation across the endoplasmic reticulum (ER). All subunits are required for a maximal enzyme activity.</text>
</comment>
<reference evidence="16" key="1">
    <citation type="submission" date="2022-01" db="EMBL/GenBank/DDBJ databases">
        <title>Comparative genomics reveals a dynamic genome evolution in the ectomycorrhizal milk-cap (Lactarius) mushrooms.</title>
        <authorList>
            <consortium name="DOE Joint Genome Institute"/>
            <person name="Lebreton A."/>
            <person name="Tang N."/>
            <person name="Kuo A."/>
            <person name="LaButti K."/>
            <person name="Drula E."/>
            <person name="Barry K."/>
            <person name="Clum A."/>
            <person name="Lipzen A."/>
            <person name="Mousain D."/>
            <person name="Ng V."/>
            <person name="Wang R."/>
            <person name="Wang X."/>
            <person name="Dai Y."/>
            <person name="Henrissat B."/>
            <person name="Grigoriev I.V."/>
            <person name="Guerin-Laguette A."/>
            <person name="Yu F."/>
            <person name="Martin F.M."/>
        </authorList>
    </citation>
    <scope>NUCLEOTIDE SEQUENCE</scope>
    <source>
        <strain evidence="16">QP</strain>
    </source>
</reference>
<dbReference type="Pfam" id="PF25147">
    <property type="entry name" value="Ribophorin_II_C"/>
    <property type="match status" value="1"/>
</dbReference>
<evidence type="ECO:0000256" key="12">
    <source>
        <dbReference type="SAM" id="Phobius"/>
    </source>
</evidence>
<evidence type="ECO:0000256" key="9">
    <source>
        <dbReference type="ARBA" id="ARBA00023136"/>
    </source>
</evidence>
<dbReference type="PANTHER" id="PTHR12640:SF0">
    <property type="entry name" value="DOLICHYL-DIPHOSPHOOLIGOSACCHARIDE--PROTEIN GLYCOSYLTRANSFERASE SUBUNIT 2"/>
    <property type="match status" value="1"/>
</dbReference>
<comment type="pathway">
    <text evidence="3">Protein modification; protein glycosylation.</text>
</comment>
<comment type="similarity">
    <text evidence="4">Belongs to the SWP1 family.</text>
</comment>
<keyword evidence="8 12" id="KW-1133">Transmembrane helix</keyword>
<feature type="signal peptide" evidence="13">
    <location>
        <begin position="1"/>
        <end position="19"/>
    </location>
</feature>
<evidence type="ECO:0000256" key="7">
    <source>
        <dbReference type="ARBA" id="ARBA00022824"/>
    </source>
</evidence>
<evidence type="ECO:0000256" key="10">
    <source>
        <dbReference type="ARBA" id="ARBA00030078"/>
    </source>
</evidence>
<evidence type="ECO:0000256" key="3">
    <source>
        <dbReference type="ARBA" id="ARBA00004922"/>
    </source>
</evidence>
<dbReference type="GO" id="GO:0016740">
    <property type="term" value="F:transferase activity"/>
    <property type="evidence" value="ECO:0007669"/>
    <property type="project" value="UniProtKB-KW"/>
</dbReference>
<evidence type="ECO:0000256" key="2">
    <source>
        <dbReference type="ARBA" id="ARBA00004477"/>
    </source>
</evidence>
<keyword evidence="17" id="KW-1185">Reference proteome</keyword>
<dbReference type="Proteomes" id="UP001201163">
    <property type="component" value="Unassembled WGS sequence"/>
</dbReference>
<feature type="domain" description="Ribophorin II third" evidence="14">
    <location>
        <begin position="58"/>
        <end position="121"/>
    </location>
</feature>
<feature type="transmembrane region" description="Helical" evidence="12">
    <location>
        <begin position="245"/>
        <end position="270"/>
    </location>
</feature>
<keyword evidence="9 12" id="KW-0472">Membrane</keyword>
<evidence type="ECO:0000256" key="5">
    <source>
        <dbReference type="ARBA" id="ARBA00022692"/>
    </source>
</evidence>
<dbReference type="InterPro" id="IPR055374">
    <property type="entry name" value="Ribophorin_II_3rd"/>
</dbReference>
<evidence type="ECO:0000259" key="14">
    <source>
        <dbReference type="Pfam" id="PF23860"/>
    </source>
</evidence>
<evidence type="ECO:0000313" key="16">
    <source>
        <dbReference type="EMBL" id="KAH8987905.1"/>
    </source>
</evidence>
<feature type="domain" description="Ribophorin II C-terminal" evidence="15">
    <location>
        <begin position="175"/>
        <end position="272"/>
    </location>
</feature>
<comment type="caution">
    <text evidence="16">The sequence shown here is derived from an EMBL/GenBank/DDBJ whole genome shotgun (WGS) entry which is preliminary data.</text>
</comment>
<evidence type="ECO:0000256" key="1">
    <source>
        <dbReference type="ARBA" id="ARBA00002791"/>
    </source>
</evidence>
<dbReference type="InterPro" id="IPR056790">
    <property type="entry name" value="Ribophorin_II_C"/>
</dbReference>
<gene>
    <name evidence="16" type="ORF">EDB92DRAFT_1874929</name>
</gene>
<keyword evidence="5 12" id="KW-0812">Transmembrane</keyword>
<evidence type="ECO:0000256" key="8">
    <source>
        <dbReference type="ARBA" id="ARBA00022989"/>
    </source>
</evidence>
<dbReference type="InterPro" id="IPR008814">
    <property type="entry name" value="Swp1"/>
</dbReference>
<sequence>MGPQILLSVLFCLIAAVHAGQLSLQSPKLTVVGPDGGKLRSEPISLQKRADPVVLGANDILKLTFQVTDQTSDGGVQPHQTFLRFFDSTTGEEGIQPVKVTPSGKAKFELNMAKPPSSLPPSGTAPLRVSLLLGSFVHGPAALDLFDLHVPPSASAPVHPDESFYHPRPEIAHTFRPEPKLPPRFVSAFFAALVLAPWVVLFGLWGAVKPSVPHLFSPSILSFVLSLALIEGLLLWYWVELRLGHILLYGSGAAALALLTGKQALVGIAARRTGSSK</sequence>
<evidence type="ECO:0000313" key="17">
    <source>
        <dbReference type="Proteomes" id="UP001201163"/>
    </source>
</evidence>
<dbReference type="GO" id="GO:0006487">
    <property type="term" value="P:protein N-linked glycosylation"/>
    <property type="evidence" value="ECO:0007669"/>
    <property type="project" value="TreeGrafter"/>
</dbReference>
<dbReference type="GO" id="GO:0008250">
    <property type="term" value="C:oligosaccharyltransferase complex"/>
    <property type="evidence" value="ECO:0007669"/>
    <property type="project" value="InterPro"/>
</dbReference>
<evidence type="ECO:0000259" key="15">
    <source>
        <dbReference type="Pfam" id="PF25147"/>
    </source>
</evidence>
<evidence type="ECO:0000256" key="6">
    <source>
        <dbReference type="ARBA" id="ARBA00022729"/>
    </source>
</evidence>
<feature type="transmembrane region" description="Helical" evidence="12">
    <location>
        <begin position="185"/>
        <end position="208"/>
    </location>
</feature>
<accession>A0AAD4LCG5</accession>
<comment type="subcellular location">
    <subcellularLocation>
        <location evidence="2">Endoplasmic reticulum membrane</location>
        <topology evidence="2">Multi-pass membrane protein</topology>
    </subcellularLocation>
</comment>
<feature type="chain" id="PRO_5044232255" description="Ribophorin II" evidence="13">
    <location>
        <begin position="20"/>
        <end position="277"/>
    </location>
</feature>
<keyword evidence="7" id="KW-0256">Endoplasmic reticulum</keyword>
<protein>
    <recommendedName>
        <fullName evidence="11">Ribophorin II</fullName>
    </recommendedName>
    <alternativeName>
        <fullName evidence="10">Ribophorin-2</fullName>
    </alternativeName>
</protein>
<dbReference type="AlphaFoldDB" id="A0AAD4LCG5"/>
<keyword evidence="16" id="KW-0808">Transferase</keyword>
<name>A0AAD4LCG5_9AGAM</name>
<keyword evidence="6 13" id="KW-0732">Signal</keyword>
<feature type="transmembrane region" description="Helical" evidence="12">
    <location>
        <begin position="220"/>
        <end position="239"/>
    </location>
</feature>
<proteinExistence type="inferred from homology"/>
<evidence type="ECO:0000256" key="13">
    <source>
        <dbReference type="SAM" id="SignalP"/>
    </source>
</evidence>
<evidence type="ECO:0000256" key="4">
    <source>
        <dbReference type="ARBA" id="ARBA00009038"/>
    </source>
</evidence>
<dbReference type="EMBL" id="JAKELL010000045">
    <property type="protein sequence ID" value="KAH8987905.1"/>
    <property type="molecule type" value="Genomic_DNA"/>
</dbReference>
<dbReference type="PANTHER" id="PTHR12640">
    <property type="entry name" value="RIBOPHORIN II"/>
    <property type="match status" value="1"/>
</dbReference>
<organism evidence="16 17">
    <name type="scientific">Lactarius akahatsu</name>
    <dbReference type="NCBI Taxonomy" id="416441"/>
    <lineage>
        <taxon>Eukaryota</taxon>
        <taxon>Fungi</taxon>
        <taxon>Dikarya</taxon>
        <taxon>Basidiomycota</taxon>
        <taxon>Agaricomycotina</taxon>
        <taxon>Agaricomycetes</taxon>
        <taxon>Russulales</taxon>
        <taxon>Russulaceae</taxon>
        <taxon>Lactarius</taxon>
    </lineage>
</organism>